<evidence type="ECO:0000256" key="3">
    <source>
        <dbReference type="ARBA" id="ARBA00022840"/>
    </source>
</evidence>
<dbReference type="SMART" id="SM00382">
    <property type="entry name" value="AAA"/>
    <property type="match status" value="1"/>
</dbReference>
<dbReference type="EMBL" id="PEZZ01000029">
    <property type="protein sequence ID" value="PIS04961.1"/>
    <property type="molecule type" value="Genomic_DNA"/>
</dbReference>
<feature type="domain" description="AAA+ ATPase" evidence="4">
    <location>
        <begin position="321"/>
        <end position="447"/>
    </location>
</feature>
<evidence type="ECO:0000313" key="5">
    <source>
        <dbReference type="EMBL" id="PIS04961.1"/>
    </source>
</evidence>
<evidence type="ECO:0000256" key="1">
    <source>
        <dbReference type="ARBA" id="ARBA00006611"/>
    </source>
</evidence>
<protein>
    <recommendedName>
        <fullName evidence="4">AAA+ ATPase domain-containing protein</fullName>
    </recommendedName>
</protein>
<proteinExistence type="inferred from homology"/>
<evidence type="ECO:0000256" key="2">
    <source>
        <dbReference type="ARBA" id="ARBA00022741"/>
    </source>
</evidence>
<dbReference type="PANTHER" id="PTHR30258">
    <property type="entry name" value="TYPE II SECRETION SYSTEM PROTEIN GSPE-RELATED"/>
    <property type="match status" value="1"/>
</dbReference>
<sequence length="581" mass="65282">MAVDQKQLVSKLVEQQLLPSDKQQHVINAAQKNQQSLEDYLLANKLVDGEALAQVKAELLNIPYADLRDKKISNEVLNTFTQEIAENYKFIAFERDQSTLKVGMLDPQDFKAVEAVEFVANEKNLNPQYYVISQESFDRVSRMYSALVEEAKEVLENVGEQARFTERVPDVKVDTKEDLEKVIKSAPVAKMVLVILKHAQEGRASDIHIEPDFNASKVRYRIDGLLRVSLVLPKYIHSAIVSRIKVLANLKLDETRKPQDGRIRLAIDDKMVDFRVSTLPVAEGEKVVLRILDASKKVPTLEELGFNAEFRKIILDQIKKPHGLILLTGPTGSGKTTTLYTILQELNNEDTNIITLEDPIEYYMEGVNQSQVRPEIGYSFASGLRSILRQDPNVIMLGEIRDNESAELVIHSSLTGHMVFSTLHTNDAVGAIPRLIDMEVEPFLLGSTLRLVISQRLARRICTQCKTKAKLPAKTENQMIEVLGQVPPKYLVDAQIDKPLTFWKGDGCNKCGGTGYKGRVAVAEIVVVTDQIKEDINKEDPGPHVREHLKQQNFLSLMQDGVIKALRGDTTVDEVLRISQL</sequence>
<dbReference type="InterPro" id="IPR003593">
    <property type="entry name" value="AAA+_ATPase"/>
</dbReference>
<organism evidence="5 6">
    <name type="scientific">Candidatus Buchananbacteria bacterium CG10_big_fil_rev_8_21_14_0_10_42_9</name>
    <dbReference type="NCBI Taxonomy" id="1974526"/>
    <lineage>
        <taxon>Bacteria</taxon>
        <taxon>Candidatus Buchananiibacteriota</taxon>
    </lineage>
</organism>
<dbReference type="SUPFAM" id="SSF160246">
    <property type="entry name" value="EspE N-terminal domain-like"/>
    <property type="match status" value="1"/>
</dbReference>
<name>A0A2H0W350_9BACT</name>
<dbReference type="GO" id="GO:0005524">
    <property type="term" value="F:ATP binding"/>
    <property type="evidence" value="ECO:0007669"/>
    <property type="project" value="UniProtKB-KW"/>
</dbReference>
<dbReference type="Gene3D" id="3.40.50.300">
    <property type="entry name" value="P-loop containing nucleotide triphosphate hydrolases"/>
    <property type="match status" value="1"/>
</dbReference>
<keyword evidence="2" id="KW-0547">Nucleotide-binding</keyword>
<dbReference type="Pfam" id="PF05157">
    <property type="entry name" value="MshEN"/>
    <property type="match status" value="1"/>
</dbReference>
<comment type="similarity">
    <text evidence="1">Belongs to the GSP E family.</text>
</comment>
<keyword evidence="3" id="KW-0067">ATP-binding</keyword>
<dbReference type="InterPro" id="IPR037257">
    <property type="entry name" value="T2SS_E_N_sf"/>
</dbReference>
<dbReference type="InterPro" id="IPR027417">
    <property type="entry name" value="P-loop_NTPase"/>
</dbReference>
<dbReference type="Gene3D" id="3.30.450.90">
    <property type="match status" value="1"/>
</dbReference>
<dbReference type="AlphaFoldDB" id="A0A2H0W350"/>
<reference evidence="6" key="1">
    <citation type="submission" date="2017-09" db="EMBL/GenBank/DDBJ databases">
        <title>Depth-based differentiation of microbial function through sediment-hosted aquifers and enrichment of novel symbionts in the deep terrestrial subsurface.</title>
        <authorList>
            <person name="Probst A.J."/>
            <person name="Ladd B."/>
            <person name="Jarett J.K."/>
            <person name="Geller-Mcgrath D.E."/>
            <person name="Sieber C.M.K."/>
            <person name="Emerson J.B."/>
            <person name="Anantharaman K."/>
            <person name="Thomas B.C."/>
            <person name="Malmstrom R."/>
            <person name="Stieglmeier M."/>
            <person name="Klingl A."/>
            <person name="Woyke T."/>
            <person name="Ryan C.M."/>
            <person name="Banfield J.F."/>
        </authorList>
    </citation>
    <scope>NUCLEOTIDE SEQUENCE [LARGE SCALE GENOMIC DNA]</scope>
</reference>
<dbReference type="SUPFAM" id="SSF52540">
    <property type="entry name" value="P-loop containing nucleoside triphosphate hydrolases"/>
    <property type="match status" value="1"/>
</dbReference>
<comment type="caution">
    <text evidence="5">The sequence shown here is derived from an EMBL/GenBank/DDBJ whole genome shotgun (WGS) entry which is preliminary data.</text>
</comment>
<evidence type="ECO:0000313" key="6">
    <source>
        <dbReference type="Proteomes" id="UP000230935"/>
    </source>
</evidence>
<dbReference type="GO" id="GO:0016887">
    <property type="term" value="F:ATP hydrolysis activity"/>
    <property type="evidence" value="ECO:0007669"/>
    <property type="project" value="TreeGrafter"/>
</dbReference>
<dbReference type="CDD" id="cd01129">
    <property type="entry name" value="PulE-GspE-like"/>
    <property type="match status" value="1"/>
</dbReference>
<dbReference type="PANTHER" id="PTHR30258:SF1">
    <property type="entry name" value="PROTEIN TRANSPORT PROTEIN HOFB HOMOLOG"/>
    <property type="match status" value="1"/>
</dbReference>
<dbReference type="Pfam" id="PF00437">
    <property type="entry name" value="T2SSE"/>
    <property type="match status" value="1"/>
</dbReference>
<evidence type="ECO:0000259" key="4">
    <source>
        <dbReference type="SMART" id="SM00382"/>
    </source>
</evidence>
<dbReference type="Proteomes" id="UP000230935">
    <property type="component" value="Unassembled WGS sequence"/>
</dbReference>
<dbReference type="InterPro" id="IPR007831">
    <property type="entry name" value="T2SS_GspE_N"/>
</dbReference>
<dbReference type="InterPro" id="IPR001482">
    <property type="entry name" value="T2SS/T4SS_dom"/>
</dbReference>
<gene>
    <name evidence="5" type="ORF">COT81_03755</name>
</gene>
<dbReference type="GO" id="GO:0005886">
    <property type="term" value="C:plasma membrane"/>
    <property type="evidence" value="ECO:0007669"/>
    <property type="project" value="TreeGrafter"/>
</dbReference>
<accession>A0A2H0W350</accession>
<dbReference type="Gene3D" id="3.30.300.160">
    <property type="entry name" value="Type II secretion system, protein E, N-terminal domain"/>
    <property type="match status" value="1"/>
</dbReference>